<feature type="transmembrane region" description="Helical" evidence="7">
    <location>
        <begin position="12"/>
        <end position="34"/>
    </location>
</feature>
<keyword evidence="6 7" id="KW-0472">Membrane</keyword>
<dbReference type="GO" id="GO:0005886">
    <property type="term" value="C:plasma membrane"/>
    <property type="evidence" value="ECO:0007669"/>
    <property type="project" value="UniProtKB-SubCell"/>
</dbReference>
<protein>
    <submittedName>
        <fullName evidence="8">Type III protein export, membrane component</fullName>
    </submittedName>
</protein>
<accession>Q058C0</accession>
<dbReference type="EMBL" id="CP000263">
    <property type="protein sequence ID" value="ABJ90529.1"/>
    <property type="molecule type" value="Genomic_DNA"/>
</dbReference>
<keyword evidence="4 7" id="KW-0812">Transmembrane</keyword>
<dbReference type="PANTHER" id="PTHR30065:SF1">
    <property type="entry name" value="SURFACE PRESENTATION OF ANTIGENS PROTEIN SPAR"/>
    <property type="match status" value="1"/>
</dbReference>
<dbReference type="HOGENOM" id="CLU_1044573_0_0_6"/>
<evidence type="ECO:0000256" key="5">
    <source>
        <dbReference type="ARBA" id="ARBA00022989"/>
    </source>
</evidence>
<evidence type="ECO:0000313" key="9">
    <source>
        <dbReference type="Proteomes" id="UP000000669"/>
    </source>
</evidence>
<evidence type="ECO:0000256" key="4">
    <source>
        <dbReference type="ARBA" id="ARBA00022692"/>
    </source>
</evidence>
<dbReference type="Proteomes" id="UP000000669">
    <property type="component" value="Chromosome"/>
</dbReference>
<evidence type="ECO:0000256" key="6">
    <source>
        <dbReference type="ARBA" id="ARBA00023136"/>
    </source>
</evidence>
<keyword evidence="3" id="KW-1003">Cell membrane</keyword>
<name>Q058C0_BUCCC</name>
<feature type="transmembrane region" description="Helical" evidence="7">
    <location>
        <begin position="187"/>
        <end position="205"/>
    </location>
</feature>
<comment type="similarity">
    <text evidence="2">Belongs to the FliR/MopE/SpaR family.</text>
</comment>
<dbReference type="InterPro" id="IPR002010">
    <property type="entry name" value="T3SS_IM_R"/>
</dbReference>
<gene>
    <name evidence="8" type="primary">fliR</name>
    <name evidence="8" type="ordered locus">BCc_050</name>
</gene>
<comment type="subcellular location">
    <subcellularLocation>
        <location evidence="1">Cell membrane</location>
        <topology evidence="1">Multi-pass membrane protein</topology>
    </subcellularLocation>
</comment>
<evidence type="ECO:0000256" key="1">
    <source>
        <dbReference type="ARBA" id="ARBA00004651"/>
    </source>
</evidence>
<dbReference type="OrthoDB" id="6553907at2"/>
<reference evidence="8 9" key="1">
    <citation type="journal article" date="2006" name="Science">
        <title>A small microbial genome: the end of a long symbiotic relationship?</title>
        <authorList>
            <person name="Perez-Brocal V."/>
            <person name="Gil R."/>
            <person name="Ramos S."/>
            <person name="Lamelas A."/>
            <person name="Postigo M."/>
            <person name="Michelena J.M."/>
            <person name="Silva F.J."/>
            <person name="Moya A."/>
            <person name="Latorre A."/>
        </authorList>
    </citation>
    <scope>NUCLEOTIDE SEQUENCE [LARGE SCALE GENOMIC DNA]</scope>
    <source>
        <strain evidence="9">Cc</strain>
    </source>
</reference>
<dbReference type="PANTHER" id="PTHR30065">
    <property type="entry name" value="FLAGELLAR BIOSYNTHETIC PROTEIN FLIR"/>
    <property type="match status" value="1"/>
</dbReference>
<evidence type="ECO:0000256" key="3">
    <source>
        <dbReference type="ARBA" id="ARBA00022475"/>
    </source>
</evidence>
<keyword evidence="9" id="KW-1185">Reference proteome</keyword>
<evidence type="ECO:0000256" key="7">
    <source>
        <dbReference type="SAM" id="Phobius"/>
    </source>
</evidence>
<dbReference type="STRING" id="372461.BCc_050"/>
<dbReference type="AlphaFoldDB" id="Q058C0"/>
<feature type="transmembrane region" description="Helical" evidence="7">
    <location>
        <begin position="212"/>
        <end position="229"/>
    </location>
</feature>
<dbReference type="KEGG" id="bcc:BCc_050"/>
<dbReference type="Pfam" id="PF01311">
    <property type="entry name" value="Bac_export_1"/>
    <property type="match status" value="1"/>
</dbReference>
<proteinExistence type="inferred from homology"/>
<feature type="transmembrane region" description="Helical" evidence="7">
    <location>
        <begin position="129"/>
        <end position="152"/>
    </location>
</feature>
<dbReference type="eggNOG" id="COG1684">
    <property type="taxonomic scope" value="Bacteria"/>
</dbReference>
<feature type="transmembrane region" description="Helical" evidence="7">
    <location>
        <begin position="41"/>
        <end position="59"/>
    </location>
</feature>
<feature type="transmembrane region" description="Helical" evidence="7">
    <location>
        <begin position="71"/>
        <end position="89"/>
    </location>
</feature>
<organism evidence="8 9">
    <name type="scientific">Buchnera aphidicola subsp. Cinara cedri (strain Cc)</name>
    <dbReference type="NCBI Taxonomy" id="372461"/>
    <lineage>
        <taxon>Bacteria</taxon>
        <taxon>Pseudomonadati</taxon>
        <taxon>Pseudomonadota</taxon>
        <taxon>Gammaproteobacteria</taxon>
        <taxon>Enterobacterales</taxon>
        <taxon>Erwiniaceae</taxon>
        <taxon>Buchnera</taxon>
    </lineage>
</organism>
<evidence type="ECO:0000256" key="2">
    <source>
        <dbReference type="ARBA" id="ARBA00009772"/>
    </source>
</evidence>
<dbReference type="GO" id="GO:0006605">
    <property type="term" value="P:protein targeting"/>
    <property type="evidence" value="ECO:0007669"/>
    <property type="project" value="InterPro"/>
</dbReference>
<keyword evidence="5 7" id="KW-1133">Transmembrane helix</keyword>
<feature type="transmembrane region" description="Helical" evidence="7">
    <location>
        <begin position="96"/>
        <end position="117"/>
    </location>
</feature>
<evidence type="ECO:0000313" key="8">
    <source>
        <dbReference type="EMBL" id="ABJ90529.1"/>
    </source>
</evidence>
<sequence>MINNLFNKFYFLINNNIIFIMARVFSLLFYLKIFQNIKINYFTKIIIIYLLSSLLIPFISVYKNNFCTIDFFLIFLNQIFIGIVLGFLIKNVLFGLFFIGEIFSLQIGLSSLNFFYFDKNTYSLIFSNLFSIFFLFTFFICNMHLKLLVLLIHSFEIYPLNNFIFYKKIFFYIVNFLNIIFFQSVSFILPILFFFLILYITYIFINKLIPKVSFFSSFMIIVFFFGMFILKYFFYNFYLFNKILMNVFLNYFKKNIIKKFYISLKY</sequence>